<dbReference type="EMBL" id="JBHTAI010000018">
    <property type="protein sequence ID" value="MFC7151700.1"/>
    <property type="molecule type" value="Genomic_DNA"/>
</dbReference>
<comment type="caution">
    <text evidence="10">The sequence shown here is derived from an EMBL/GenBank/DDBJ whole genome shotgun (WGS) entry which is preliminary data.</text>
</comment>
<comment type="subcellular location">
    <subcellularLocation>
        <location evidence="1">Membrane</location>
        <topology evidence="1">Lipid-anchor</topology>
    </subcellularLocation>
</comment>
<evidence type="ECO:0000313" key="11">
    <source>
        <dbReference type="Proteomes" id="UP001596378"/>
    </source>
</evidence>
<evidence type="ECO:0000259" key="8">
    <source>
        <dbReference type="Pfam" id="PF05504"/>
    </source>
</evidence>
<dbReference type="InterPro" id="IPR038501">
    <property type="entry name" value="Spore_GerAC_C_sf"/>
</dbReference>
<dbReference type="Pfam" id="PF05504">
    <property type="entry name" value="Spore_GerAC"/>
    <property type="match status" value="1"/>
</dbReference>
<organism evidence="10 11">
    <name type="scientific">Cohnella cellulosilytica</name>
    <dbReference type="NCBI Taxonomy" id="986710"/>
    <lineage>
        <taxon>Bacteria</taxon>
        <taxon>Bacillati</taxon>
        <taxon>Bacillota</taxon>
        <taxon>Bacilli</taxon>
        <taxon>Bacillales</taxon>
        <taxon>Paenibacillaceae</taxon>
        <taxon>Cohnella</taxon>
    </lineage>
</organism>
<evidence type="ECO:0000256" key="7">
    <source>
        <dbReference type="ARBA" id="ARBA00023288"/>
    </source>
</evidence>
<dbReference type="Pfam" id="PF25198">
    <property type="entry name" value="Spore_GerAC_N"/>
    <property type="match status" value="1"/>
</dbReference>
<evidence type="ECO:0000256" key="5">
    <source>
        <dbReference type="ARBA" id="ARBA00023136"/>
    </source>
</evidence>
<evidence type="ECO:0000256" key="1">
    <source>
        <dbReference type="ARBA" id="ARBA00004635"/>
    </source>
</evidence>
<keyword evidence="5" id="KW-0472">Membrane</keyword>
<keyword evidence="7" id="KW-0449">Lipoprotein</keyword>
<keyword evidence="6" id="KW-0564">Palmitate</keyword>
<proteinExistence type="inferred from homology"/>
<evidence type="ECO:0000259" key="9">
    <source>
        <dbReference type="Pfam" id="PF25198"/>
    </source>
</evidence>
<keyword evidence="11" id="KW-1185">Reference proteome</keyword>
<dbReference type="RefSeq" id="WP_378052177.1">
    <property type="nucleotide sequence ID" value="NZ_JBHMDN010000048.1"/>
</dbReference>
<dbReference type="InterPro" id="IPR008844">
    <property type="entry name" value="Spore_GerAC-like"/>
</dbReference>
<dbReference type="InterPro" id="IPR057336">
    <property type="entry name" value="GerAC_N"/>
</dbReference>
<sequence length="400" mass="44260">MYKTASALSVLLVVCGLLAGCWSKHELNELAIVVGLGVDNEEGRYRVTVQIVNPGAVTANEKMIGQAPVVTFESTGATLPEALRRMTVLSPRRLYFSHLRMIVFGEEQARIGLRKPLDFISREPEMRNDFYLVVAKDTTASKVLKTYSAMDPIPANNLYTKLALSDQMWAATGKITLNELIVDITKRGQSAILTGVVIQGMTDGHGSISNTRDISPRSNMVYYGSAVFREDRMIGWIGENETKAVNYVHNSVDKTLGFVECPRGGKVSLNVVRTESRIRVGMSGELPVINVHVRVEQDIAGVECDIDLAQTSSIDQINQEGDRKITGLIESTVRVAQQELGSDIFGFGTYVHRQQPKAWNRIKDWDEVFKKIEVNVNVDTITRRIGTTQQSVSHQTKGSG</sequence>
<name>A0ABW2FEQ2_9BACL</name>
<evidence type="ECO:0000256" key="2">
    <source>
        <dbReference type="ARBA" id="ARBA00007886"/>
    </source>
</evidence>
<protein>
    <submittedName>
        <fullName evidence="10">Ger(X)C family spore germination protein</fullName>
    </submittedName>
</protein>
<accession>A0ABW2FEQ2</accession>
<gene>
    <name evidence="10" type="ORF">ACFQMJ_24440</name>
</gene>
<dbReference type="NCBIfam" id="TIGR02887">
    <property type="entry name" value="spore_ger_x_C"/>
    <property type="match status" value="1"/>
</dbReference>
<evidence type="ECO:0000256" key="6">
    <source>
        <dbReference type="ARBA" id="ARBA00023139"/>
    </source>
</evidence>
<dbReference type="PANTHER" id="PTHR35789:SF1">
    <property type="entry name" value="SPORE GERMINATION PROTEIN B3"/>
    <property type="match status" value="1"/>
</dbReference>
<evidence type="ECO:0000313" key="10">
    <source>
        <dbReference type="EMBL" id="MFC7151700.1"/>
    </source>
</evidence>
<keyword evidence="3" id="KW-0309">Germination</keyword>
<evidence type="ECO:0000256" key="4">
    <source>
        <dbReference type="ARBA" id="ARBA00022729"/>
    </source>
</evidence>
<evidence type="ECO:0000256" key="3">
    <source>
        <dbReference type="ARBA" id="ARBA00022544"/>
    </source>
</evidence>
<reference evidence="11" key="1">
    <citation type="journal article" date="2019" name="Int. J. Syst. Evol. Microbiol.">
        <title>The Global Catalogue of Microorganisms (GCM) 10K type strain sequencing project: providing services to taxonomists for standard genome sequencing and annotation.</title>
        <authorList>
            <consortium name="The Broad Institute Genomics Platform"/>
            <consortium name="The Broad Institute Genome Sequencing Center for Infectious Disease"/>
            <person name="Wu L."/>
            <person name="Ma J."/>
        </authorList>
    </citation>
    <scope>NUCLEOTIDE SEQUENCE [LARGE SCALE GENOMIC DNA]</scope>
    <source>
        <strain evidence="11">KCTC 12907</strain>
    </source>
</reference>
<dbReference type="PANTHER" id="PTHR35789">
    <property type="entry name" value="SPORE GERMINATION PROTEIN B3"/>
    <property type="match status" value="1"/>
</dbReference>
<dbReference type="Proteomes" id="UP001596378">
    <property type="component" value="Unassembled WGS sequence"/>
</dbReference>
<dbReference type="Gene3D" id="3.30.300.210">
    <property type="entry name" value="Nutrient germinant receptor protein C, domain 3"/>
    <property type="match status" value="1"/>
</dbReference>
<dbReference type="PROSITE" id="PS51257">
    <property type="entry name" value="PROKAR_LIPOPROTEIN"/>
    <property type="match status" value="1"/>
</dbReference>
<dbReference type="InterPro" id="IPR046953">
    <property type="entry name" value="Spore_GerAC-like_C"/>
</dbReference>
<dbReference type="Gene3D" id="6.20.190.10">
    <property type="entry name" value="Nutrient germinant receptor protein C, domain 1"/>
    <property type="match status" value="1"/>
</dbReference>
<feature type="domain" description="Spore germination GerAC-like C-terminal" evidence="8">
    <location>
        <begin position="224"/>
        <end position="386"/>
    </location>
</feature>
<feature type="domain" description="Spore germination protein N-terminal" evidence="9">
    <location>
        <begin position="24"/>
        <end position="195"/>
    </location>
</feature>
<keyword evidence="4" id="KW-0732">Signal</keyword>
<comment type="similarity">
    <text evidence="2">Belongs to the GerABKC lipoprotein family.</text>
</comment>